<comment type="caution">
    <text evidence="2">The sequence shown here is derived from an EMBL/GenBank/DDBJ whole genome shotgun (WGS) entry which is preliminary data.</text>
</comment>
<feature type="transmembrane region" description="Helical" evidence="1">
    <location>
        <begin position="56"/>
        <end position="74"/>
    </location>
</feature>
<evidence type="ECO:0000256" key="1">
    <source>
        <dbReference type="SAM" id="Phobius"/>
    </source>
</evidence>
<name>A0A843YIJ4_9RHOB</name>
<organism evidence="2 3">
    <name type="scientific">Tritonibacter litoralis</name>
    <dbReference type="NCBI Taxonomy" id="2662264"/>
    <lineage>
        <taxon>Bacteria</taxon>
        <taxon>Pseudomonadati</taxon>
        <taxon>Pseudomonadota</taxon>
        <taxon>Alphaproteobacteria</taxon>
        <taxon>Rhodobacterales</taxon>
        <taxon>Paracoccaceae</taxon>
        <taxon>Tritonibacter</taxon>
    </lineage>
</organism>
<proteinExistence type="predicted"/>
<keyword evidence="1" id="KW-0472">Membrane</keyword>
<accession>A0A843YIJ4</accession>
<keyword evidence="1" id="KW-1133">Transmembrane helix</keyword>
<gene>
    <name evidence="2" type="ORF">GFB49_10885</name>
</gene>
<evidence type="ECO:0000313" key="3">
    <source>
        <dbReference type="Proteomes" id="UP000444174"/>
    </source>
</evidence>
<dbReference type="Proteomes" id="UP000444174">
    <property type="component" value="Unassembled WGS sequence"/>
</dbReference>
<sequence length="152" mass="17243">MKNLLVLAGVPIAFLLALYETVTLFWEGQFRIFCAVFLVGLLLIWVGACKLQPVQGVWATLLLPPILLVLASSLQAQLTDKKVAAAIVEIAPDCAVHTPFAAYFWSSKHNRFSFHTYIRKDSTYFNWSYRQDRFVPIPNSRISNASKCHKRL</sequence>
<dbReference type="EMBL" id="WIBF01000006">
    <property type="protein sequence ID" value="MQQ08959.1"/>
    <property type="molecule type" value="Genomic_DNA"/>
</dbReference>
<dbReference type="AlphaFoldDB" id="A0A843YIJ4"/>
<evidence type="ECO:0000313" key="2">
    <source>
        <dbReference type="EMBL" id="MQQ08959.1"/>
    </source>
</evidence>
<protein>
    <submittedName>
        <fullName evidence="2">Uncharacterized protein</fullName>
    </submittedName>
</protein>
<keyword evidence="3" id="KW-1185">Reference proteome</keyword>
<feature type="transmembrane region" description="Helical" evidence="1">
    <location>
        <begin position="30"/>
        <end position="49"/>
    </location>
</feature>
<reference evidence="2 3" key="1">
    <citation type="submission" date="2019-10" db="EMBL/GenBank/DDBJ databases">
        <title>Epibacterium sp. nov., isolated from seawater.</title>
        <authorList>
            <person name="Zhang X."/>
            <person name="Li N."/>
        </authorList>
    </citation>
    <scope>NUCLEOTIDE SEQUENCE [LARGE SCALE GENOMIC DNA]</scope>
    <source>
        <strain evidence="2 3">SM1979</strain>
    </source>
</reference>
<keyword evidence="1" id="KW-0812">Transmembrane</keyword>